<evidence type="ECO:0000313" key="9">
    <source>
        <dbReference type="Proteomes" id="UP000304900"/>
    </source>
</evidence>
<dbReference type="InterPro" id="IPR012944">
    <property type="entry name" value="SusD_RagB_dom"/>
</dbReference>
<dbReference type="AlphaFoldDB" id="A0A4U6CNM2"/>
<dbReference type="GO" id="GO:0009279">
    <property type="term" value="C:cell outer membrane"/>
    <property type="evidence" value="ECO:0007669"/>
    <property type="project" value="UniProtKB-SubCell"/>
</dbReference>
<dbReference type="SUPFAM" id="SSF48452">
    <property type="entry name" value="TPR-like"/>
    <property type="match status" value="1"/>
</dbReference>
<keyword evidence="4" id="KW-0472">Membrane</keyword>
<name>A0A4U6CNM2_9BACT</name>
<evidence type="ECO:0000313" key="8">
    <source>
        <dbReference type="EMBL" id="TKT86000.1"/>
    </source>
</evidence>
<evidence type="ECO:0000256" key="3">
    <source>
        <dbReference type="ARBA" id="ARBA00022729"/>
    </source>
</evidence>
<reference evidence="8 9" key="1">
    <citation type="submission" date="2019-05" db="EMBL/GenBank/DDBJ databases">
        <title>Dyadobacter AR-3-8 sp. nov., isolated from arctic soil.</title>
        <authorList>
            <person name="Chaudhary D.K."/>
        </authorList>
    </citation>
    <scope>NUCLEOTIDE SEQUENCE [LARGE SCALE GENOMIC DNA]</scope>
    <source>
        <strain evidence="8 9">AR-3-8</strain>
    </source>
</reference>
<keyword evidence="5" id="KW-0998">Cell outer membrane</keyword>
<feature type="domain" description="RagB/SusD" evidence="6">
    <location>
        <begin position="349"/>
        <end position="466"/>
    </location>
</feature>
<protein>
    <submittedName>
        <fullName evidence="8">RagB/SusD family nutrient uptake outer membrane protein</fullName>
    </submittedName>
</protein>
<gene>
    <name evidence="8" type="ORF">FDK13_32905</name>
</gene>
<proteinExistence type="inferred from homology"/>
<keyword evidence="3" id="KW-0732">Signal</keyword>
<dbReference type="Gene3D" id="1.25.40.390">
    <property type="match status" value="1"/>
</dbReference>
<evidence type="ECO:0000256" key="1">
    <source>
        <dbReference type="ARBA" id="ARBA00004442"/>
    </source>
</evidence>
<dbReference type="InterPro" id="IPR033985">
    <property type="entry name" value="SusD-like_N"/>
</dbReference>
<keyword evidence="9" id="KW-1185">Reference proteome</keyword>
<organism evidence="8 9">
    <name type="scientific">Dyadobacter frigoris</name>
    <dbReference type="NCBI Taxonomy" id="2576211"/>
    <lineage>
        <taxon>Bacteria</taxon>
        <taxon>Pseudomonadati</taxon>
        <taxon>Bacteroidota</taxon>
        <taxon>Cytophagia</taxon>
        <taxon>Cytophagales</taxon>
        <taxon>Spirosomataceae</taxon>
        <taxon>Dyadobacter</taxon>
    </lineage>
</organism>
<dbReference type="Proteomes" id="UP000304900">
    <property type="component" value="Unassembled WGS sequence"/>
</dbReference>
<dbReference type="Pfam" id="PF07980">
    <property type="entry name" value="SusD_RagB"/>
    <property type="match status" value="1"/>
</dbReference>
<evidence type="ECO:0000259" key="7">
    <source>
        <dbReference type="Pfam" id="PF14322"/>
    </source>
</evidence>
<comment type="subcellular location">
    <subcellularLocation>
        <location evidence="1">Cell outer membrane</location>
    </subcellularLocation>
</comment>
<sequence>MIIQINTFMKQINITLKPFVYLICLCVLMSCENEFLDVRPDKALVVPQTLDDFQAILDNTSVMNVAPGLNEVSADDFLATEAAWGVLSEVEKNCYIWQPDLFGSQPSVEWNYPYQQVFYANIVLNGLSALKPDMAQISRWQNLHGSALFYRAIAFYHLVQIFASPYGSGDQASQPGIPLRLDQGIEKKSTRSSLKESYDQIEKDLLMAVELLPERTNYKSRPSKAAAFALLSRLYLTMGNFEKSLVYADSSLKINSQLMDYSLLDSTSLSPFPSALPNGNVEVLFHTAKTPYLFETIPTVVVDPLVFSSFAHEDLRRVLFFNNRGNGIITFKGSYNSFNNGFAGLATDEIYLIRAECFTRSGKIAEAQDDLNFLLASRWKKGSFTPVKEDSQDALLLRIINERRKELVGRGLRWTDLRRLNLDARFAKTHTRRIGGHTSSLSPNDVKYVFPIPDNEILMNGLQQNPRE</sequence>
<comment type="caution">
    <text evidence="8">The sequence shown here is derived from an EMBL/GenBank/DDBJ whole genome shotgun (WGS) entry which is preliminary data.</text>
</comment>
<dbReference type="EMBL" id="SZVO01000026">
    <property type="protein sequence ID" value="TKT86000.1"/>
    <property type="molecule type" value="Genomic_DNA"/>
</dbReference>
<feature type="domain" description="SusD-like N-terminal" evidence="7">
    <location>
        <begin position="34"/>
        <end position="236"/>
    </location>
</feature>
<accession>A0A4U6CNM2</accession>
<dbReference type="InterPro" id="IPR011990">
    <property type="entry name" value="TPR-like_helical_dom_sf"/>
</dbReference>
<evidence type="ECO:0000259" key="6">
    <source>
        <dbReference type="Pfam" id="PF07980"/>
    </source>
</evidence>
<evidence type="ECO:0000256" key="5">
    <source>
        <dbReference type="ARBA" id="ARBA00023237"/>
    </source>
</evidence>
<comment type="similarity">
    <text evidence="2">Belongs to the SusD family.</text>
</comment>
<evidence type="ECO:0000256" key="4">
    <source>
        <dbReference type="ARBA" id="ARBA00023136"/>
    </source>
</evidence>
<evidence type="ECO:0000256" key="2">
    <source>
        <dbReference type="ARBA" id="ARBA00006275"/>
    </source>
</evidence>
<dbReference type="OrthoDB" id="653598at2"/>
<dbReference type="Pfam" id="PF14322">
    <property type="entry name" value="SusD-like_3"/>
    <property type="match status" value="1"/>
</dbReference>